<feature type="transmembrane region" description="Helical" evidence="1">
    <location>
        <begin position="35"/>
        <end position="58"/>
    </location>
</feature>
<dbReference type="EMBL" id="CAEKKB010000006">
    <property type="protein sequence ID" value="CAB4312327.1"/>
    <property type="molecule type" value="Genomic_DNA"/>
</dbReference>
<proteinExistence type="predicted"/>
<sequence>MPGSEAFHFKEGALPSAIQLRQPRSHCILCCKLQVTIFTFFNCLQICLVIVAVVTSVLDSDSVWNLKFSLLSLDECLNASS</sequence>
<keyword evidence="1" id="KW-1133">Transmembrane helix</keyword>
<evidence type="ECO:0000313" key="2">
    <source>
        <dbReference type="EMBL" id="CAB4312327.1"/>
    </source>
</evidence>
<evidence type="ECO:0000313" key="3">
    <source>
        <dbReference type="Proteomes" id="UP000507245"/>
    </source>
</evidence>
<dbReference type="AlphaFoldDB" id="A0A6J5XIN4"/>
<gene>
    <name evidence="2" type="ORF">ORAREDHAP_LOCUS34722</name>
</gene>
<keyword evidence="3" id="KW-1185">Reference proteome</keyword>
<organism evidence="2 3">
    <name type="scientific">Prunus armeniaca</name>
    <name type="common">Apricot</name>
    <name type="synonym">Armeniaca vulgaris</name>
    <dbReference type="NCBI Taxonomy" id="36596"/>
    <lineage>
        <taxon>Eukaryota</taxon>
        <taxon>Viridiplantae</taxon>
        <taxon>Streptophyta</taxon>
        <taxon>Embryophyta</taxon>
        <taxon>Tracheophyta</taxon>
        <taxon>Spermatophyta</taxon>
        <taxon>Magnoliopsida</taxon>
        <taxon>eudicotyledons</taxon>
        <taxon>Gunneridae</taxon>
        <taxon>Pentapetalae</taxon>
        <taxon>rosids</taxon>
        <taxon>fabids</taxon>
        <taxon>Rosales</taxon>
        <taxon>Rosaceae</taxon>
        <taxon>Amygdaloideae</taxon>
        <taxon>Amygdaleae</taxon>
        <taxon>Prunus</taxon>
    </lineage>
</organism>
<protein>
    <submittedName>
        <fullName evidence="2">Uncharacterized protein</fullName>
    </submittedName>
</protein>
<evidence type="ECO:0000256" key="1">
    <source>
        <dbReference type="SAM" id="Phobius"/>
    </source>
</evidence>
<dbReference type="Proteomes" id="UP000507245">
    <property type="component" value="Unassembled WGS sequence"/>
</dbReference>
<keyword evidence="1" id="KW-0472">Membrane</keyword>
<reference evidence="3" key="1">
    <citation type="journal article" date="2020" name="Genome Biol.">
        <title>Gamete binning: chromosome-level and haplotype-resolved genome assembly enabled by high-throughput single-cell sequencing of gamete genomes.</title>
        <authorList>
            <person name="Campoy J.A."/>
            <person name="Sun H."/>
            <person name="Goel M."/>
            <person name="Jiao W.-B."/>
            <person name="Folz-Donahue K."/>
            <person name="Wang N."/>
            <person name="Rubio M."/>
            <person name="Liu C."/>
            <person name="Kukat C."/>
            <person name="Ruiz D."/>
            <person name="Huettel B."/>
            <person name="Schneeberger K."/>
        </authorList>
    </citation>
    <scope>NUCLEOTIDE SEQUENCE [LARGE SCALE GENOMIC DNA]</scope>
    <source>
        <strain evidence="3">cv. Rojo Pasion</strain>
    </source>
</reference>
<accession>A0A6J5XIN4</accession>
<name>A0A6J5XIN4_PRUAR</name>
<keyword evidence="1" id="KW-0812">Transmembrane</keyword>